<evidence type="ECO:0000313" key="5">
    <source>
        <dbReference type="Proteomes" id="UP000886595"/>
    </source>
</evidence>
<dbReference type="GO" id="GO:0003777">
    <property type="term" value="F:microtubule motor activity"/>
    <property type="evidence" value="ECO:0007669"/>
    <property type="project" value="InterPro"/>
</dbReference>
<comment type="caution">
    <text evidence="2">Lacks conserved residue(s) required for the propagation of feature annotation.</text>
</comment>
<dbReference type="InterPro" id="IPR027640">
    <property type="entry name" value="Kinesin-like_fam"/>
</dbReference>
<keyword evidence="1" id="KW-0505">Motor protein</keyword>
<dbReference type="Pfam" id="PF00225">
    <property type="entry name" value="Kinesin"/>
    <property type="match status" value="1"/>
</dbReference>
<evidence type="ECO:0000256" key="1">
    <source>
        <dbReference type="ARBA" id="ARBA00023175"/>
    </source>
</evidence>
<dbReference type="EMBL" id="JAAMPC010000004">
    <property type="protein sequence ID" value="KAG2314901.1"/>
    <property type="molecule type" value="Genomic_DNA"/>
</dbReference>
<dbReference type="InterPro" id="IPR001752">
    <property type="entry name" value="Kinesin_motor_dom"/>
</dbReference>
<reference evidence="4 5" key="1">
    <citation type="submission" date="2020-02" db="EMBL/GenBank/DDBJ databases">
        <authorList>
            <person name="Ma Q."/>
            <person name="Huang Y."/>
            <person name="Song X."/>
            <person name="Pei D."/>
        </authorList>
    </citation>
    <scope>NUCLEOTIDE SEQUENCE [LARGE SCALE GENOMIC DNA]</scope>
    <source>
        <strain evidence="4">Sxm20200214</strain>
        <tissue evidence="4">Leaf</tissue>
    </source>
</reference>
<feature type="domain" description="Kinesin motor" evidence="3">
    <location>
        <begin position="1"/>
        <end position="127"/>
    </location>
</feature>
<dbReference type="AlphaFoldDB" id="A0A8X7VP59"/>
<dbReference type="GO" id="GO:0008017">
    <property type="term" value="F:microtubule binding"/>
    <property type="evidence" value="ECO:0007669"/>
    <property type="project" value="InterPro"/>
</dbReference>
<dbReference type="SUPFAM" id="SSF52540">
    <property type="entry name" value="P-loop containing nucleoside triphosphate hydrolases"/>
    <property type="match status" value="1"/>
</dbReference>
<dbReference type="Gene3D" id="3.40.850.10">
    <property type="entry name" value="Kinesin motor domain"/>
    <property type="match status" value="1"/>
</dbReference>
<protein>
    <recommendedName>
        <fullName evidence="3">Kinesin motor domain-containing protein</fullName>
    </recommendedName>
</protein>
<name>A0A8X7VP59_BRACI</name>
<evidence type="ECO:0000313" key="4">
    <source>
        <dbReference type="EMBL" id="KAG2314901.1"/>
    </source>
</evidence>
<gene>
    <name evidence="4" type="ORF">Bca52824_018023</name>
</gene>
<dbReference type="PANTHER" id="PTHR47972:SF46">
    <property type="entry name" value="KINESIN-LIKE PROTEIN"/>
    <property type="match status" value="1"/>
</dbReference>
<sequence>MNENSSRSYFVFTLRISVVNEEEACSCLSYTFTIVQSFCWPLERLSNNESTGDRPKENQAINKGVSSLGDVIFSLGKYEHVPLQKSKLIYLLQVVTQQLIFVNIAPECLSIDESLCSLRLAARVNGCEIGTPRSQTNIKPLDRLSLG</sequence>
<comment type="caution">
    <text evidence="4">The sequence shown here is derived from an EMBL/GenBank/DDBJ whole genome shotgun (WGS) entry which is preliminary data.</text>
</comment>
<evidence type="ECO:0000256" key="2">
    <source>
        <dbReference type="PROSITE-ProRule" id="PRU00283"/>
    </source>
</evidence>
<dbReference type="InterPro" id="IPR036961">
    <property type="entry name" value="Kinesin_motor_dom_sf"/>
</dbReference>
<dbReference type="GO" id="GO:0007018">
    <property type="term" value="P:microtubule-based movement"/>
    <property type="evidence" value="ECO:0007669"/>
    <property type="project" value="InterPro"/>
</dbReference>
<proteinExistence type="inferred from homology"/>
<accession>A0A8X7VP59</accession>
<organism evidence="4 5">
    <name type="scientific">Brassica carinata</name>
    <name type="common">Ethiopian mustard</name>
    <name type="synonym">Abyssinian cabbage</name>
    <dbReference type="NCBI Taxonomy" id="52824"/>
    <lineage>
        <taxon>Eukaryota</taxon>
        <taxon>Viridiplantae</taxon>
        <taxon>Streptophyta</taxon>
        <taxon>Embryophyta</taxon>
        <taxon>Tracheophyta</taxon>
        <taxon>Spermatophyta</taxon>
        <taxon>Magnoliopsida</taxon>
        <taxon>eudicotyledons</taxon>
        <taxon>Gunneridae</taxon>
        <taxon>Pentapetalae</taxon>
        <taxon>rosids</taxon>
        <taxon>malvids</taxon>
        <taxon>Brassicales</taxon>
        <taxon>Brassicaceae</taxon>
        <taxon>Brassiceae</taxon>
        <taxon>Brassica</taxon>
    </lineage>
</organism>
<dbReference type="InterPro" id="IPR027417">
    <property type="entry name" value="P-loop_NTPase"/>
</dbReference>
<comment type="similarity">
    <text evidence="2">Belongs to the TRAFAC class myosin-kinesin ATPase superfamily. Kinesin family.</text>
</comment>
<dbReference type="OrthoDB" id="904886at2759"/>
<keyword evidence="5" id="KW-1185">Reference proteome</keyword>
<dbReference type="PANTHER" id="PTHR47972">
    <property type="entry name" value="KINESIN-LIKE PROTEIN KLP-3"/>
    <property type="match status" value="1"/>
</dbReference>
<dbReference type="Proteomes" id="UP000886595">
    <property type="component" value="Unassembled WGS sequence"/>
</dbReference>
<dbReference type="GO" id="GO:0005524">
    <property type="term" value="F:ATP binding"/>
    <property type="evidence" value="ECO:0007669"/>
    <property type="project" value="InterPro"/>
</dbReference>
<dbReference type="PROSITE" id="PS50067">
    <property type="entry name" value="KINESIN_MOTOR_2"/>
    <property type="match status" value="1"/>
</dbReference>
<evidence type="ECO:0000259" key="3">
    <source>
        <dbReference type="PROSITE" id="PS50067"/>
    </source>
</evidence>